<proteinExistence type="predicted"/>
<comment type="caution">
    <text evidence="2">The sequence shown here is derived from an EMBL/GenBank/DDBJ whole genome shotgun (WGS) entry which is preliminary data.</text>
</comment>
<dbReference type="OrthoDB" id="7946528at2"/>
<keyword evidence="3" id="KW-1185">Reference proteome</keyword>
<organism evidence="2 3">
    <name type="scientific">Streptomyces mobaraensis</name>
    <name type="common">Streptoverticillium mobaraense</name>
    <dbReference type="NCBI Taxonomy" id="35621"/>
    <lineage>
        <taxon>Bacteria</taxon>
        <taxon>Bacillati</taxon>
        <taxon>Actinomycetota</taxon>
        <taxon>Actinomycetes</taxon>
        <taxon>Kitasatosporales</taxon>
        <taxon>Streptomycetaceae</taxon>
        <taxon>Streptomyces</taxon>
    </lineage>
</organism>
<evidence type="ECO:0000313" key="2">
    <source>
        <dbReference type="EMBL" id="KAB7833108.1"/>
    </source>
</evidence>
<feature type="region of interest" description="Disordered" evidence="1">
    <location>
        <begin position="1"/>
        <end position="25"/>
    </location>
</feature>
<name>A0A5N5VX25_STRMB</name>
<accession>A0A5N5VX25</accession>
<evidence type="ECO:0000313" key="3">
    <source>
        <dbReference type="Proteomes" id="UP000327000"/>
    </source>
</evidence>
<dbReference type="EMBL" id="VOKX01000140">
    <property type="protein sequence ID" value="KAB7833108.1"/>
    <property type="molecule type" value="Genomic_DNA"/>
</dbReference>
<dbReference type="AlphaFoldDB" id="A0A5N5VX25"/>
<gene>
    <name evidence="2" type="ORF">FRZ00_33845</name>
</gene>
<evidence type="ECO:0000256" key="1">
    <source>
        <dbReference type="SAM" id="MobiDB-lite"/>
    </source>
</evidence>
<reference evidence="2 3" key="1">
    <citation type="journal article" date="2019" name="Microb. Cell Fact.">
        <title>Exploring novel herbicidin analogues by transcriptional regulator overexpression and MS/MS molecular networking.</title>
        <authorList>
            <person name="Shi Y."/>
            <person name="Gu R."/>
            <person name="Li Y."/>
            <person name="Wang X."/>
            <person name="Ren W."/>
            <person name="Li X."/>
            <person name="Wang L."/>
            <person name="Xie Y."/>
            <person name="Hong B."/>
        </authorList>
    </citation>
    <scope>NUCLEOTIDE SEQUENCE [LARGE SCALE GENOMIC DNA]</scope>
    <source>
        <strain evidence="2 3">US-43</strain>
    </source>
</reference>
<dbReference type="Proteomes" id="UP000327000">
    <property type="component" value="Unassembled WGS sequence"/>
</dbReference>
<evidence type="ECO:0008006" key="4">
    <source>
        <dbReference type="Google" id="ProtNLM"/>
    </source>
</evidence>
<sequence length="219" mass="23485">MTAEPKVPSRATAGGEAPVPTPAEDPAAILAEQQALQAEADEAVGDLGLAGLLAKCGEPVRVGSSALGLMVRRDIDITVVCPDLGAGAPKAVADIGAALAVHDRVRQVRFRDDTGHWNTDPMYPDGLYLGVEYRSAAGREWTLDIWFVDEPDRQPDLAHVRALPPRLTDAHRVRILRIKRALAARPGDGTPGYDVYRAVLDHGVTTPEEFDAWRAGTAE</sequence>
<protein>
    <recommendedName>
        <fullName evidence="4">GrpB family protein</fullName>
    </recommendedName>
</protein>
<dbReference type="RefSeq" id="WP_152266176.1">
    <property type="nucleotide sequence ID" value="NZ_VOKX01000140.1"/>
</dbReference>